<dbReference type="PANTHER" id="PTHR46268:SF6">
    <property type="entry name" value="UNIVERSAL STRESS PROTEIN UP12"/>
    <property type="match status" value="1"/>
</dbReference>
<dbReference type="Gene3D" id="3.40.50.620">
    <property type="entry name" value="HUPs"/>
    <property type="match status" value="1"/>
</dbReference>
<feature type="domain" description="UspA" evidence="2">
    <location>
        <begin position="2"/>
        <end position="140"/>
    </location>
</feature>
<dbReference type="Proteomes" id="UP001303946">
    <property type="component" value="Chromosome"/>
</dbReference>
<dbReference type="PANTHER" id="PTHR46268">
    <property type="entry name" value="STRESS RESPONSE PROTEIN NHAX"/>
    <property type="match status" value="1"/>
</dbReference>
<evidence type="ECO:0000256" key="1">
    <source>
        <dbReference type="ARBA" id="ARBA00008791"/>
    </source>
</evidence>
<keyword evidence="4" id="KW-1185">Reference proteome</keyword>
<proteinExistence type="inferred from homology"/>
<accession>A0ABZ0CT22</accession>
<dbReference type="PRINTS" id="PR01438">
    <property type="entry name" value="UNVRSLSTRESS"/>
</dbReference>
<dbReference type="EMBL" id="CP136336">
    <property type="protein sequence ID" value="WOB06028.1"/>
    <property type="molecule type" value="Genomic_DNA"/>
</dbReference>
<evidence type="ECO:0000313" key="4">
    <source>
        <dbReference type="Proteomes" id="UP001303946"/>
    </source>
</evidence>
<dbReference type="InterPro" id="IPR006016">
    <property type="entry name" value="UspA"/>
</dbReference>
<name>A0ABZ0CT22_9BURK</name>
<dbReference type="InterPro" id="IPR006015">
    <property type="entry name" value="Universal_stress_UspA"/>
</dbReference>
<sequence length="152" mass="16336">MKILLPVDGSEHALDAVRHVIALVRDGLNATVVLINVQEPTYLYEMVLAPNADVLERVSGAAGHHSLEGAEDLLRQAEIEFEKELLSGEPAPTILEAGERYDCDAVVMGARGRGVVRSAVLGSVSQRVLHGSPVPVTIVKSGQVHWVQNTNE</sequence>
<comment type="similarity">
    <text evidence="1">Belongs to the universal stress protein A family.</text>
</comment>
<reference evidence="3 4" key="1">
    <citation type="submission" date="2023-10" db="EMBL/GenBank/DDBJ databases">
        <title>Bacteria for the degradation of biodegradable plastic PBAT(Polybutylene adipate terephthalate).</title>
        <authorList>
            <person name="Weon H.-Y."/>
            <person name="Yeon J."/>
        </authorList>
    </citation>
    <scope>NUCLEOTIDE SEQUENCE [LARGE SCALE GENOMIC DNA]</scope>
    <source>
        <strain evidence="3 4">SBD 7-3</strain>
    </source>
</reference>
<dbReference type="CDD" id="cd00293">
    <property type="entry name" value="USP-like"/>
    <property type="match status" value="1"/>
</dbReference>
<dbReference type="Pfam" id="PF00582">
    <property type="entry name" value="Usp"/>
    <property type="match status" value="1"/>
</dbReference>
<dbReference type="SUPFAM" id="SSF52402">
    <property type="entry name" value="Adenine nucleotide alpha hydrolases-like"/>
    <property type="match status" value="1"/>
</dbReference>
<evidence type="ECO:0000313" key="3">
    <source>
        <dbReference type="EMBL" id="WOB06028.1"/>
    </source>
</evidence>
<protein>
    <submittedName>
        <fullName evidence="3">Universal stress protein</fullName>
    </submittedName>
</protein>
<organism evidence="3 4">
    <name type="scientific">Piscinibacter gummiphilus</name>
    <dbReference type="NCBI Taxonomy" id="946333"/>
    <lineage>
        <taxon>Bacteria</taxon>
        <taxon>Pseudomonadati</taxon>
        <taxon>Pseudomonadota</taxon>
        <taxon>Betaproteobacteria</taxon>
        <taxon>Burkholderiales</taxon>
        <taxon>Sphaerotilaceae</taxon>
        <taxon>Piscinibacter</taxon>
    </lineage>
</organism>
<dbReference type="RefSeq" id="WP_316698247.1">
    <property type="nucleotide sequence ID" value="NZ_CP136336.1"/>
</dbReference>
<dbReference type="InterPro" id="IPR014729">
    <property type="entry name" value="Rossmann-like_a/b/a_fold"/>
</dbReference>
<gene>
    <name evidence="3" type="ORF">RXV79_13965</name>
</gene>
<evidence type="ECO:0000259" key="2">
    <source>
        <dbReference type="Pfam" id="PF00582"/>
    </source>
</evidence>